<dbReference type="EMBL" id="LR798296">
    <property type="protein sequence ID" value="CAB5222099.1"/>
    <property type="molecule type" value="Genomic_DNA"/>
</dbReference>
<evidence type="ECO:0000313" key="1">
    <source>
        <dbReference type="EMBL" id="CAB4131025.1"/>
    </source>
</evidence>
<gene>
    <name evidence="1" type="ORF">UFOVP128_51</name>
    <name evidence="2" type="ORF">UFOVP243_68</name>
</gene>
<dbReference type="EMBL" id="LR796239">
    <property type="protein sequence ID" value="CAB4131025.1"/>
    <property type="molecule type" value="Genomic_DNA"/>
</dbReference>
<reference evidence="2" key="1">
    <citation type="submission" date="2020-05" db="EMBL/GenBank/DDBJ databases">
        <authorList>
            <person name="Chiriac C."/>
            <person name="Salcher M."/>
            <person name="Ghai R."/>
            <person name="Kavagutti S V."/>
        </authorList>
    </citation>
    <scope>NUCLEOTIDE SEQUENCE</scope>
</reference>
<accession>A0A6J7WVF0</accession>
<proteinExistence type="predicted"/>
<sequence length="31" mass="3109">MMTSTKTAVGVTAVVRANTMGQPAVDAMVAV</sequence>
<name>A0A6J7WVF0_9CAUD</name>
<protein>
    <submittedName>
        <fullName evidence="2">Uncharacterized protein</fullName>
    </submittedName>
</protein>
<evidence type="ECO:0000313" key="2">
    <source>
        <dbReference type="EMBL" id="CAB5222099.1"/>
    </source>
</evidence>
<organism evidence="2">
    <name type="scientific">uncultured Caudovirales phage</name>
    <dbReference type="NCBI Taxonomy" id="2100421"/>
    <lineage>
        <taxon>Viruses</taxon>
        <taxon>Duplodnaviria</taxon>
        <taxon>Heunggongvirae</taxon>
        <taxon>Uroviricota</taxon>
        <taxon>Caudoviricetes</taxon>
        <taxon>Peduoviridae</taxon>
        <taxon>Maltschvirus</taxon>
        <taxon>Maltschvirus maltsch</taxon>
    </lineage>
</organism>